<gene>
    <name evidence="2" type="ORF">NCTC13150_00531</name>
</gene>
<dbReference type="Proteomes" id="UP000377798">
    <property type="component" value="Unassembled WGS sequence"/>
</dbReference>
<dbReference type="AlphaFoldDB" id="A0A8H2R0U7"/>
<protein>
    <recommendedName>
        <fullName evidence="1">YfjL-like N-terminal domain-containing protein</fullName>
    </recommendedName>
</protein>
<accession>A0A8H2R0U7</accession>
<proteinExistence type="predicted"/>
<feature type="domain" description="YfjL-like N-terminal" evidence="1">
    <location>
        <begin position="8"/>
        <end position="95"/>
    </location>
</feature>
<evidence type="ECO:0000259" key="1">
    <source>
        <dbReference type="Pfam" id="PF25425"/>
    </source>
</evidence>
<reference evidence="2 3" key="1">
    <citation type="submission" date="2019-02" db="EMBL/GenBank/DDBJ databases">
        <authorList>
            <consortium name="Pathogen Informatics"/>
        </authorList>
    </citation>
    <scope>NUCLEOTIDE SEQUENCE [LARGE SCALE GENOMIC DNA]</scope>
    <source>
        <strain evidence="2 3">3012STDY7089603</strain>
    </source>
</reference>
<dbReference type="EMBL" id="CAACYI010000001">
    <property type="protein sequence ID" value="VFB16018.1"/>
    <property type="molecule type" value="Genomic_DNA"/>
</dbReference>
<comment type="caution">
    <text evidence="2">The sequence shown here is derived from an EMBL/GenBank/DDBJ whole genome shotgun (WGS) entry which is preliminary data.</text>
</comment>
<dbReference type="RefSeq" id="WP_131748484.1">
    <property type="nucleotide sequence ID" value="NZ_CAACYI010000001.1"/>
</dbReference>
<keyword evidence="3" id="KW-1185">Reference proteome</keyword>
<dbReference type="InterPro" id="IPR057359">
    <property type="entry name" value="YfjL_N"/>
</dbReference>
<sequence>MKKKSLVKGIVLALLILLAILALWILAGFYGNPLSKYLANRAADTYLETHYRDLDLDRSETYYNFKDGAYMVCLQDKNSVDSKFSLAFDWRGRLKYDSYPNRIFNSYVRFMHQLRQYGRKLEKDHSFPYEINLSPLDQDNLEDKLTLDQEVDFNHFPSRVQAQAYGYSKEPQIQEALKILQDLQKIMDTSPLKVETYSIILVPEKDRRPDGEAESWAHTLTIFDIPQDLVRQGDLAGLERILKEEEAQTKD</sequence>
<evidence type="ECO:0000313" key="3">
    <source>
        <dbReference type="Proteomes" id="UP000377798"/>
    </source>
</evidence>
<name>A0A8H2R0U7_9FIRM</name>
<dbReference type="Pfam" id="PF25425">
    <property type="entry name" value="YfjL_N"/>
    <property type="match status" value="1"/>
</dbReference>
<evidence type="ECO:0000313" key="2">
    <source>
        <dbReference type="EMBL" id="VFB16018.1"/>
    </source>
</evidence>
<organism evidence="2 3">
    <name type="scientific">Urinicoccus massiliensis</name>
    <dbReference type="NCBI Taxonomy" id="1723382"/>
    <lineage>
        <taxon>Bacteria</taxon>
        <taxon>Bacillati</taxon>
        <taxon>Bacillota</taxon>
        <taxon>Tissierellia</taxon>
        <taxon>Tissierellales</taxon>
        <taxon>Peptoniphilaceae</taxon>
        <taxon>Urinicoccus</taxon>
    </lineage>
</organism>